<dbReference type="InterPro" id="IPR030616">
    <property type="entry name" value="Aur-like"/>
</dbReference>
<dbReference type="InParanoid" id="K3WJS2"/>
<dbReference type="EMBL" id="GL376633">
    <property type="status" value="NOT_ANNOTATED_CDS"/>
    <property type="molecule type" value="Genomic_DNA"/>
</dbReference>
<name>K3WJS2_GLOUD</name>
<evidence type="ECO:0000313" key="16">
    <source>
        <dbReference type="Proteomes" id="UP000019132"/>
    </source>
</evidence>
<dbReference type="InterPro" id="IPR011009">
    <property type="entry name" value="Kinase-like_dom_sf"/>
</dbReference>
<evidence type="ECO:0000256" key="7">
    <source>
        <dbReference type="ARBA" id="ARBA00048679"/>
    </source>
</evidence>
<dbReference type="OMA" id="HAPEPYN"/>
<evidence type="ECO:0000313" key="15">
    <source>
        <dbReference type="EnsemblProtists" id="PYU1_T005214"/>
    </source>
</evidence>
<keyword evidence="5 9" id="KW-0067">ATP-binding</keyword>
<feature type="binding site" evidence="9">
    <location>
        <begin position="530"/>
        <end position="531"/>
    </location>
    <ligand>
        <name>ATP</name>
        <dbReference type="ChEBI" id="CHEBI:30616"/>
    </ligand>
</feature>
<feature type="compositionally biased region" description="Basic and acidic residues" evidence="13">
    <location>
        <begin position="1"/>
        <end position="14"/>
    </location>
</feature>
<dbReference type="Proteomes" id="UP000019132">
    <property type="component" value="Unassembled WGS sequence"/>
</dbReference>
<dbReference type="EC" id="2.7.11.1" evidence="12"/>
<feature type="binding site" evidence="9">
    <location>
        <position position="413"/>
    </location>
    <ligand>
        <name>ATP</name>
        <dbReference type="ChEBI" id="CHEBI:30616"/>
    </ligand>
</feature>
<dbReference type="eggNOG" id="KOG0580">
    <property type="taxonomic scope" value="Eukaryota"/>
</dbReference>
<dbReference type="FunFam" id="1.10.510.10:FF:000235">
    <property type="entry name" value="Serine/threonine-protein kinase ark1"/>
    <property type="match status" value="1"/>
</dbReference>
<evidence type="ECO:0000256" key="3">
    <source>
        <dbReference type="ARBA" id="ARBA00022741"/>
    </source>
</evidence>
<dbReference type="InterPro" id="IPR017441">
    <property type="entry name" value="Protein_kinase_ATP_BS"/>
</dbReference>
<dbReference type="Gene3D" id="3.30.200.20">
    <property type="entry name" value="Phosphorylase Kinase, domain 1"/>
    <property type="match status" value="1"/>
</dbReference>
<dbReference type="Pfam" id="PF00069">
    <property type="entry name" value="Pkinase"/>
    <property type="match status" value="1"/>
</dbReference>
<evidence type="ECO:0000256" key="13">
    <source>
        <dbReference type="SAM" id="MobiDB-lite"/>
    </source>
</evidence>
<dbReference type="HOGENOM" id="CLU_027115_0_0_1"/>
<dbReference type="PANTHER" id="PTHR24350">
    <property type="entry name" value="SERINE/THREONINE-PROTEIN KINASE IAL-RELATED"/>
    <property type="match status" value="1"/>
</dbReference>
<feature type="region of interest" description="Disordered" evidence="13">
    <location>
        <begin position="257"/>
        <end position="288"/>
    </location>
</feature>
<dbReference type="PROSITE" id="PS50011">
    <property type="entry name" value="PROTEIN_KINASE_DOM"/>
    <property type="match status" value="1"/>
</dbReference>
<dbReference type="GO" id="GO:0005524">
    <property type="term" value="F:ATP binding"/>
    <property type="evidence" value="ECO:0007669"/>
    <property type="project" value="UniProtKB-UniRule"/>
</dbReference>
<keyword evidence="4 12" id="KW-0418">Kinase</keyword>
<dbReference type="AlphaFoldDB" id="K3WJS2"/>
<reference evidence="16" key="1">
    <citation type="journal article" date="2010" name="Genome Biol.">
        <title>Genome sequence of the necrotrophic plant pathogen Pythium ultimum reveals original pathogenicity mechanisms and effector repertoire.</title>
        <authorList>
            <person name="Levesque C.A."/>
            <person name="Brouwer H."/>
            <person name="Cano L."/>
            <person name="Hamilton J.P."/>
            <person name="Holt C."/>
            <person name="Huitema E."/>
            <person name="Raffaele S."/>
            <person name="Robideau G.P."/>
            <person name="Thines M."/>
            <person name="Win J."/>
            <person name="Zerillo M.M."/>
            <person name="Beakes G.W."/>
            <person name="Boore J.L."/>
            <person name="Busam D."/>
            <person name="Dumas B."/>
            <person name="Ferriera S."/>
            <person name="Fuerstenberg S.I."/>
            <person name="Gachon C.M."/>
            <person name="Gaulin E."/>
            <person name="Govers F."/>
            <person name="Grenville-Briggs L."/>
            <person name="Horner N."/>
            <person name="Hostetler J."/>
            <person name="Jiang R.H."/>
            <person name="Johnson J."/>
            <person name="Krajaejun T."/>
            <person name="Lin H."/>
            <person name="Meijer H.J."/>
            <person name="Moore B."/>
            <person name="Morris P."/>
            <person name="Phuntmart V."/>
            <person name="Puiu D."/>
            <person name="Shetty J."/>
            <person name="Stajich J.E."/>
            <person name="Tripathy S."/>
            <person name="Wawra S."/>
            <person name="van West P."/>
            <person name="Whitty B.R."/>
            <person name="Coutinho P.M."/>
            <person name="Henrissat B."/>
            <person name="Martin F."/>
            <person name="Thomas P.D."/>
            <person name="Tyler B.M."/>
            <person name="De Vries R.P."/>
            <person name="Kamoun S."/>
            <person name="Yandell M."/>
            <person name="Tisserat N."/>
            <person name="Buell C.R."/>
        </authorList>
    </citation>
    <scope>NUCLEOTIDE SEQUENCE</scope>
    <source>
        <strain evidence="16">DAOM:BR144</strain>
    </source>
</reference>
<dbReference type="CDD" id="cd14007">
    <property type="entry name" value="STKc_Aurora"/>
    <property type="match status" value="1"/>
</dbReference>
<accession>K3WJS2</accession>
<evidence type="ECO:0000256" key="10">
    <source>
        <dbReference type="PIRSR" id="PIRSR630616-3"/>
    </source>
</evidence>
<dbReference type="STRING" id="431595.K3WJS2"/>
<dbReference type="PROSITE" id="PS00108">
    <property type="entry name" value="PROTEIN_KINASE_ST"/>
    <property type="match status" value="1"/>
</dbReference>
<dbReference type="PROSITE" id="PS00107">
    <property type="entry name" value="PROTEIN_KINASE_ATP"/>
    <property type="match status" value="1"/>
</dbReference>
<organism evidence="15 16">
    <name type="scientific">Globisporangium ultimum (strain ATCC 200006 / CBS 805.95 / DAOM BR144)</name>
    <name type="common">Pythium ultimum</name>
    <dbReference type="NCBI Taxonomy" id="431595"/>
    <lineage>
        <taxon>Eukaryota</taxon>
        <taxon>Sar</taxon>
        <taxon>Stramenopiles</taxon>
        <taxon>Oomycota</taxon>
        <taxon>Peronosporomycetes</taxon>
        <taxon>Pythiales</taxon>
        <taxon>Pythiaceae</taxon>
        <taxon>Globisporangium</taxon>
    </lineage>
</organism>
<comment type="catalytic activity">
    <reaction evidence="7 12">
        <text>L-seryl-[protein] + ATP = O-phospho-L-seryl-[protein] + ADP + H(+)</text>
        <dbReference type="Rhea" id="RHEA:17989"/>
        <dbReference type="Rhea" id="RHEA-COMP:9863"/>
        <dbReference type="Rhea" id="RHEA-COMP:11604"/>
        <dbReference type="ChEBI" id="CHEBI:15378"/>
        <dbReference type="ChEBI" id="CHEBI:29999"/>
        <dbReference type="ChEBI" id="CHEBI:30616"/>
        <dbReference type="ChEBI" id="CHEBI:83421"/>
        <dbReference type="ChEBI" id="CHEBI:456216"/>
        <dbReference type="EC" id="2.7.11.1"/>
    </reaction>
</comment>
<evidence type="ECO:0000256" key="12">
    <source>
        <dbReference type="RuleBase" id="RU367134"/>
    </source>
</evidence>
<sequence length="663" mass="73309">MADNRRAQLEQWRQERRKAKISVNKTTTGGGLSSTTSAHISKLVVRKRTGIDGRPITMKRLGSSRSNSMDSASVSGEEGSASSASAGDATKAFAGATDIANGNSLVTPRKPSPPPNDSKPSSDAEVTTTVMATTDDVMGSGVASHRKQKRRKSFISPSHSIPSLAGGAQRVITPNRLLNQRKDDNRTQESDGGFDTQDDDDYEEERASAQFNVASRISFQSASDDTNGRDTVALPSAGATSASADSYKATAMTFETDSGSVSTATTTSVASFGSREDTDSTHSNYSFDPFQSVGGPFRVLNTSSTINEEETEEEDRHPEKADEVKKSVNRSETLAVLQEKKLAAPQRVAVRSSAPTALNASLQTFGRTFKSVALSRKSLDDTRPLRTLSERIEENRSWERDDFAVTKSLGKGKSGNVYLAKEKTSNYTVALKVIYKSRLNHEGGIYGLKREIDLQARLRHPNILRLYGYFYDDSHVYLILEYAAQGELFRQLTKQKHFDEPMAAHYLAQVVDALRFCHRRSIIHRDIKPENLLLGNNHTIKLADFGWSVHAPKPHDKRNTFCGTPDYLSPEILLGHAYDFRTDLWSLGVLTYELLVGSTPFYCENQAEMGKRTIMVDYSFPDTPVISEHAKSFIRALLTQKPDDRMSLEDAIEHPWLKNRSAI</sequence>
<dbReference type="InterPro" id="IPR008271">
    <property type="entry name" value="Ser/Thr_kinase_AS"/>
</dbReference>
<protein>
    <recommendedName>
        <fullName evidence="12">Aurora kinase</fullName>
        <ecNumber evidence="12">2.7.11.1</ecNumber>
    </recommendedName>
</protein>
<evidence type="ECO:0000256" key="2">
    <source>
        <dbReference type="ARBA" id="ARBA00022679"/>
    </source>
</evidence>
<feature type="active site" description="Proton acceptor" evidence="8">
    <location>
        <position position="526"/>
    </location>
</feature>
<comment type="catalytic activity">
    <reaction evidence="6 12">
        <text>L-threonyl-[protein] + ATP = O-phospho-L-threonyl-[protein] + ADP + H(+)</text>
        <dbReference type="Rhea" id="RHEA:46608"/>
        <dbReference type="Rhea" id="RHEA-COMP:11060"/>
        <dbReference type="Rhea" id="RHEA-COMP:11605"/>
        <dbReference type="ChEBI" id="CHEBI:15378"/>
        <dbReference type="ChEBI" id="CHEBI:30013"/>
        <dbReference type="ChEBI" id="CHEBI:30616"/>
        <dbReference type="ChEBI" id="CHEBI:61977"/>
        <dbReference type="ChEBI" id="CHEBI:456216"/>
        <dbReference type="EC" id="2.7.11.1"/>
    </reaction>
</comment>
<evidence type="ECO:0000256" key="5">
    <source>
        <dbReference type="ARBA" id="ARBA00022840"/>
    </source>
</evidence>
<dbReference type="FunFam" id="3.30.200.20:FF:000042">
    <property type="entry name" value="Aurora kinase A"/>
    <property type="match status" value="1"/>
</dbReference>
<evidence type="ECO:0000256" key="9">
    <source>
        <dbReference type="PIRSR" id="PIRSR630616-2"/>
    </source>
</evidence>
<keyword evidence="16" id="KW-1185">Reference proteome</keyword>
<dbReference type="VEuPathDB" id="FungiDB:PYU1_G005203"/>
<dbReference type="SMART" id="SM00220">
    <property type="entry name" value="S_TKc"/>
    <property type="match status" value="1"/>
</dbReference>
<feature type="binding site" evidence="9">
    <location>
        <position position="544"/>
    </location>
    <ligand>
        <name>ATP</name>
        <dbReference type="ChEBI" id="CHEBI:30616"/>
    </ligand>
</feature>
<feature type="binding site" evidence="9 11">
    <location>
        <position position="432"/>
    </location>
    <ligand>
        <name>ATP</name>
        <dbReference type="ChEBI" id="CHEBI:30616"/>
    </ligand>
</feature>
<feature type="compositionally biased region" description="Low complexity" evidence="13">
    <location>
        <begin position="118"/>
        <end position="138"/>
    </location>
</feature>
<evidence type="ECO:0000259" key="14">
    <source>
        <dbReference type="PROSITE" id="PS50011"/>
    </source>
</evidence>
<feature type="compositionally biased region" description="Basic and acidic residues" evidence="13">
    <location>
        <begin position="180"/>
        <end position="189"/>
    </location>
</feature>
<keyword evidence="2 12" id="KW-0808">Transferase</keyword>
<keyword evidence="3 9" id="KW-0547">Nucleotide-binding</keyword>
<feature type="compositionally biased region" description="Low complexity" evidence="13">
    <location>
        <begin position="258"/>
        <end position="273"/>
    </location>
</feature>
<proteinExistence type="inferred from homology"/>
<comment type="similarity">
    <text evidence="12">Belongs to the protein kinase superfamily. Ser/Thr protein kinase family. Aurora subfamily.</text>
</comment>
<dbReference type="SUPFAM" id="SSF56112">
    <property type="entry name" value="Protein kinase-like (PK-like)"/>
    <property type="match status" value="1"/>
</dbReference>
<dbReference type="InterPro" id="IPR000719">
    <property type="entry name" value="Prot_kinase_dom"/>
</dbReference>
<feature type="cross-link" description="Glycyl lysine isopeptide (Lys-Gly) (interchain with G-Cter in SUMO2)" evidence="10">
    <location>
        <position position="528"/>
    </location>
</feature>
<dbReference type="EnsemblProtists" id="PYU1_T005214">
    <property type="protein sequence ID" value="PYU1_T005214"/>
    <property type="gene ID" value="PYU1_G005203"/>
</dbReference>
<evidence type="ECO:0000256" key="1">
    <source>
        <dbReference type="ARBA" id="ARBA00022527"/>
    </source>
</evidence>
<feature type="binding site" evidence="9">
    <location>
        <begin position="481"/>
        <end position="483"/>
    </location>
    <ligand>
        <name>ATP</name>
        <dbReference type="ChEBI" id="CHEBI:30616"/>
    </ligand>
</feature>
<feature type="compositionally biased region" description="Basic and acidic residues" evidence="13">
    <location>
        <begin position="314"/>
        <end position="326"/>
    </location>
</feature>
<reference evidence="15" key="3">
    <citation type="submission" date="2015-02" db="UniProtKB">
        <authorList>
            <consortium name="EnsemblProtists"/>
        </authorList>
    </citation>
    <scope>IDENTIFICATION</scope>
    <source>
        <strain evidence="15">DAOM BR144</strain>
    </source>
</reference>
<feature type="domain" description="Protein kinase" evidence="14">
    <location>
        <begin position="403"/>
        <end position="657"/>
    </location>
</feature>
<feature type="compositionally biased region" description="Low complexity" evidence="13">
    <location>
        <begin position="70"/>
        <end position="89"/>
    </location>
</feature>
<evidence type="ECO:0000256" key="11">
    <source>
        <dbReference type="PROSITE-ProRule" id="PRU10141"/>
    </source>
</evidence>
<keyword evidence="1 12" id="KW-0723">Serine/threonine-protein kinase</keyword>
<evidence type="ECO:0000256" key="6">
    <source>
        <dbReference type="ARBA" id="ARBA00047899"/>
    </source>
</evidence>
<reference evidence="16" key="2">
    <citation type="submission" date="2010-04" db="EMBL/GenBank/DDBJ databases">
        <authorList>
            <person name="Buell R."/>
            <person name="Hamilton J."/>
            <person name="Hostetler J."/>
        </authorList>
    </citation>
    <scope>NUCLEOTIDE SEQUENCE [LARGE SCALE GENOMIC DNA]</scope>
    <source>
        <strain evidence="16">DAOM:BR144</strain>
    </source>
</reference>
<evidence type="ECO:0000256" key="8">
    <source>
        <dbReference type="PIRSR" id="PIRSR630616-1"/>
    </source>
</evidence>
<feature type="region of interest" description="Disordered" evidence="13">
    <location>
        <begin position="1"/>
        <end position="206"/>
    </location>
</feature>
<evidence type="ECO:0000256" key="4">
    <source>
        <dbReference type="ARBA" id="ARBA00022777"/>
    </source>
</evidence>
<feature type="compositionally biased region" description="Basic residues" evidence="13">
    <location>
        <begin position="144"/>
        <end position="153"/>
    </location>
</feature>
<dbReference type="GO" id="GO:0004674">
    <property type="term" value="F:protein serine/threonine kinase activity"/>
    <property type="evidence" value="ECO:0007669"/>
    <property type="project" value="UniProtKB-KW"/>
</dbReference>
<feature type="region of interest" description="Disordered" evidence="13">
    <location>
        <begin position="305"/>
        <end position="327"/>
    </location>
</feature>
<feature type="region of interest" description="Disordered" evidence="13">
    <location>
        <begin position="218"/>
        <end position="245"/>
    </location>
</feature>
<dbReference type="Gene3D" id="1.10.510.10">
    <property type="entry name" value="Transferase(Phosphotransferase) domain 1"/>
    <property type="match status" value="1"/>
</dbReference>